<name>A0A8J3YJW4_9ACTN</name>
<reference evidence="2" key="1">
    <citation type="submission" date="2021-01" db="EMBL/GenBank/DDBJ databases">
        <title>Whole genome shotgun sequence of Virgisporangium aliadipatigenens NBRC 105644.</title>
        <authorList>
            <person name="Komaki H."/>
            <person name="Tamura T."/>
        </authorList>
    </citation>
    <scope>NUCLEOTIDE SEQUENCE</scope>
    <source>
        <strain evidence="2">NBRC 105644</strain>
    </source>
</reference>
<dbReference type="PANTHER" id="PTHR38048:SF2">
    <property type="entry name" value="HEMERYTHRIN-LIKE DOMAIN-CONTAINING PROTEIN"/>
    <property type="match status" value="1"/>
</dbReference>
<dbReference type="PANTHER" id="PTHR38048">
    <property type="entry name" value="EXPRESSED PROTEIN"/>
    <property type="match status" value="1"/>
</dbReference>
<dbReference type="AlphaFoldDB" id="A0A8J3YJW4"/>
<dbReference type="RefSeq" id="WP_203900285.1">
    <property type="nucleotide sequence ID" value="NZ_BOPF01000012.1"/>
</dbReference>
<dbReference type="InterPro" id="IPR053206">
    <property type="entry name" value="Dimeric_xanthone_biosynth"/>
</dbReference>
<evidence type="ECO:0000313" key="3">
    <source>
        <dbReference type="Proteomes" id="UP000619260"/>
    </source>
</evidence>
<comment type="caution">
    <text evidence="2">The sequence shown here is derived from an EMBL/GenBank/DDBJ whole genome shotgun (WGS) entry which is preliminary data.</text>
</comment>
<dbReference type="Proteomes" id="UP000619260">
    <property type="component" value="Unassembled WGS sequence"/>
</dbReference>
<feature type="domain" description="Hemerythrin-like" evidence="1">
    <location>
        <begin position="12"/>
        <end position="142"/>
    </location>
</feature>
<proteinExistence type="predicted"/>
<dbReference type="CDD" id="cd12108">
    <property type="entry name" value="Hr-like"/>
    <property type="match status" value="1"/>
</dbReference>
<evidence type="ECO:0000313" key="2">
    <source>
        <dbReference type="EMBL" id="GIJ46769.1"/>
    </source>
</evidence>
<dbReference type="InterPro" id="IPR012312">
    <property type="entry name" value="Hemerythrin-like"/>
</dbReference>
<protein>
    <recommendedName>
        <fullName evidence="1">Hemerythrin-like domain-containing protein</fullName>
    </recommendedName>
</protein>
<keyword evidence="3" id="KW-1185">Reference proteome</keyword>
<dbReference type="EMBL" id="BOPF01000012">
    <property type="protein sequence ID" value="GIJ46769.1"/>
    <property type="molecule type" value="Genomic_DNA"/>
</dbReference>
<gene>
    <name evidence="2" type="ORF">Val02_36550</name>
</gene>
<dbReference type="Pfam" id="PF01814">
    <property type="entry name" value="Hemerythrin"/>
    <property type="match status" value="1"/>
</dbReference>
<evidence type="ECO:0000259" key="1">
    <source>
        <dbReference type="Pfam" id="PF01814"/>
    </source>
</evidence>
<sequence>MPLTTLPYAQEMNMIHRVFRREAAQLRAAVAATPGGDAVRAGVVAGVIREYVGGLEHHHATEDAMIWPLLHARAGAREDLVERMEEQHHVLDATLAVVLAHAGRWAHGARAEDREALVEAFDEHVAVLAEHLDDEEKLVMPIVEEHLTPDEWEAVGRRGLENVPRSQVFIALGAILEDATPQERAYFLAKVPAPGRLLWHLIGRRQYRRWTRRLRGA</sequence>
<accession>A0A8J3YJW4</accession>
<dbReference type="Gene3D" id="1.20.120.520">
    <property type="entry name" value="nmb1532 protein domain like"/>
    <property type="match status" value="1"/>
</dbReference>
<organism evidence="2 3">
    <name type="scientific">Virgisporangium aliadipatigenens</name>
    <dbReference type="NCBI Taxonomy" id="741659"/>
    <lineage>
        <taxon>Bacteria</taxon>
        <taxon>Bacillati</taxon>
        <taxon>Actinomycetota</taxon>
        <taxon>Actinomycetes</taxon>
        <taxon>Micromonosporales</taxon>
        <taxon>Micromonosporaceae</taxon>
        <taxon>Virgisporangium</taxon>
    </lineage>
</organism>